<dbReference type="AlphaFoldDB" id="A0A5J4VA14"/>
<evidence type="ECO:0000313" key="4">
    <source>
        <dbReference type="Proteomes" id="UP000324800"/>
    </source>
</evidence>
<keyword evidence="1" id="KW-1133">Transmembrane helix</keyword>
<evidence type="ECO:0000256" key="1">
    <source>
        <dbReference type="SAM" id="Phobius"/>
    </source>
</evidence>
<accession>A0A5J4VA14</accession>
<dbReference type="InterPro" id="IPR052994">
    <property type="entry name" value="Tiny_macrocysts_regulators"/>
</dbReference>
<dbReference type="EMBL" id="SNRW01008577">
    <property type="protein sequence ID" value="KAA6379307.1"/>
    <property type="molecule type" value="Genomic_DNA"/>
</dbReference>
<sequence length="457" mass="52764">MIVNIFIFNHNPKNGGLFSSPNGMFKLIQGVSIFILVFSQRLLILWQFWRLVIGVGIPLILVLILIMHNPYYSFISNFLGTIPWIMFGSLRLCLEIGYIIEESSHSIIPQIVFSLVGIIIGICFIICIYFLMRILEGKKWLLTNQRLPLVDFNNKNLESEQKQVKISASRQNQISKIGNQLNIKKVIGLPKMKNPNQIEPRLRFLQLRELRTKDYLNYADYIYTTALHRHKKSANLQFHYGNFLLFFQKNWVKSQSVFKLARSSNPSVPLQFVLYCKSKEGRSSQSGNNQQSELTSMAFNSKMAQATQYHNIAKQAVSNFFENLTNPHINFDHIFPQLKIIVESEAKSRKYFGELMIMQPNNTTVLRNYARLLLDIYNDEDTAEIVLQRAEMLEDNNTISGVGLNAGNDVDLSIHSLQKKDGDVERKGFEEIVQVKSNENGIQKELNKIKIIFFHIF</sequence>
<dbReference type="Gene3D" id="1.25.40.10">
    <property type="entry name" value="Tetratricopeptide repeat domain"/>
    <property type="match status" value="1"/>
</dbReference>
<dbReference type="InterPro" id="IPR057352">
    <property type="entry name" value="TPR_TmcB/C"/>
</dbReference>
<feature type="domain" description="TmcB/TmcC TPR repeats" evidence="2">
    <location>
        <begin position="284"/>
        <end position="397"/>
    </location>
</feature>
<evidence type="ECO:0000313" key="3">
    <source>
        <dbReference type="EMBL" id="KAA6379307.1"/>
    </source>
</evidence>
<dbReference type="InterPro" id="IPR011990">
    <property type="entry name" value="TPR-like_helical_dom_sf"/>
</dbReference>
<dbReference type="PANTHER" id="PTHR31600:SF2">
    <property type="entry name" value="GAMETE ENRICHED GENE 10 PROTEIN-RELATED"/>
    <property type="match status" value="1"/>
</dbReference>
<gene>
    <name evidence="3" type="ORF">EZS28_025169</name>
</gene>
<reference evidence="3 4" key="1">
    <citation type="submission" date="2019-03" db="EMBL/GenBank/DDBJ databases">
        <title>Single cell metagenomics reveals metabolic interactions within the superorganism composed of flagellate Streblomastix strix and complex community of Bacteroidetes bacteria on its surface.</title>
        <authorList>
            <person name="Treitli S.C."/>
            <person name="Kolisko M."/>
            <person name="Husnik F."/>
            <person name="Keeling P."/>
            <person name="Hampl V."/>
        </authorList>
    </citation>
    <scope>NUCLEOTIDE SEQUENCE [LARGE SCALE GENOMIC DNA]</scope>
    <source>
        <strain evidence="3">ST1C</strain>
    </source>
</reference>
<dbReference type="Pfam" id="PF25474">
    <property type="entry name" value="TPR_TmcB"/>
    <property type="match status" value="1"/>
</dbReference>
<feature type="transmembrane region" description="Helical" evidence="1">
    <location>
        <begin position="23"/>
        <end position="42"/>
    </location>
</feature>
<protein>
    <recommendedName>
        <fullName evidence="2">TmcB/TmcC TPR repeats domain-containing protein</fullName>
    </recommendedName>
</protein>
<keyword evidence="1" id="KW-0472">Membrane</keyword>
<keyword evidence="1" id="KW-0812">Transmembrane</keyword>
<proteinExistence type="predicted"/>
<evidence type="ECO:0000259" key="2">
    <source>
        <dbReference type="Pfam" id="PF25474"/>
    </source>
</evidence>
<name>A0A5J4VA14_9EUKA</name>
<feature type="transmembrane region" description="Helical" evidence="1">
    <location>
        <begin position="48"/>
        <end position="66"/>
    </location>
</feature>
<dbReference type="Proteomes" id="UP000324800">
    <property type="component" value="Unassembled WGS sequence"/>
</dbReference>
<comment type="caution">
    <text evidence="3">The sequence shown here is derived from an EMBL/GenBank/DDBJ whole genome shotgun (WGS) entry which is preliminary data.</text>
</comment>
<feature type="transmembrane region" description="Helical" evidence="1">
    <location>
        <begin position="112"/>
        <end position="132"/>
    </location>
</feature>
<dbReference type="PANTHER" id="PTHR31600">
    <property type="entry name" value="TINY MACROCYSTS PROTEIN B-RELATED"/>
    <property type="match status" value="1"/>
</dbReference>
<feature type="transmembrane region" description="Helical" evidence="1">
    <location>
        <begin position="78"/>
        <end position="100"/>
    </location>
</feature>
<organism evidence="3 4">
    <name type="scientific">Streblomastix strix</name>
    <dbReference type="NCBI Taxonomy" id="222440"/>
    <lineage>
        <taxon>Eukaryota</taxon>
        <taxon>Metamonada</taxon>
        <taxon>Preaxostyla</taxon>
        <taxon>Oxymonadida</taxon>
        <taxon>Streblomastigidae</taxon>
        <taxon>Streblomastix</taxon>
    </lineage>
</organism>